<gene>
    <name evidence="1" type="ORF">PCL_04207</name>
</gene>
<reference evidence="1 2" key="1">
    <citation type="journal article" date="2016" name="Front. Microbiol.">
        <title>Genome and transcriptome sequences reveal the specific parasitism of the nematophagous Purpureocillium lilacinum 36-1.</title>
        <authorList>
            <person name="Xie J."/>
            <person name="Li S."/>
            <person name="Mo C."/>
            <person name="Xiao X."/>
            <person name="Peng D."/>
            <person name="Wang G."/>
            <person name="Xiao Y."/>
        </authorList>
    </citation>
    <scope>NUCLEOTIDE SEQUENCE [LARGE SCALE GENOMIC DNA]</scope>
    <source>
        <strain evidence="1 2">36-1</strain>
    </source>
</reference>
<accession>A0A2U3ER89</accession>
<sequence>MLAEHNATGIPMAWHDTGAHVLTKGPNMYRDGHLLSVPPAPIRLVGHRAIRESQSSAERLGLAVSLGCGSRHWVDVRGLRADGLEQRGTEGLATSLYDWKELGKAFPHLHDDAPPMQHDWIVCHLPQGERAPCPLRLHVVPTNVPSYKTLRRLRSSNVGVARVVIMSTRETVARSASYGRCGTKQRATQWLQTAMLGSSPKFARVSARRIGWRHSKKSPVSFYAHMPTCTGGLDRGAESAIMPGMERKRAHLEPLPETRALFTQPKWSENYRLRRSRLSRCGEQMLDWRGAGDRMHVASFHGNKSIEHAQVAAVLPARQQKRYYSPTWVDEGRRLPVVDCTVGY</sequence>
<comment type="caution">
    <text evidence="1">The sequence shown here is derived from an EMBL/GenBank/DDBJ whole genome shotgun (WGS) entry which is preliminary data.</text>
</comment>
<name>A0A2U3ER89_PURLI</name>
<proteinExistence type="predicted"/>
<evidence type="ECO:0000313" key="1">
    <source>
        <dbReference type="EMBL" id="PWI77013.1"/>
    </source>
</evidence>
<protein>
    <submittedName>
        <fullName evidence="1">Uncharacterized protein</fullName>
    </submittedName>
</protein>
<organism evidence="1 2">
    <name type="scientific">Purpureocillium lilacinum</name>
    <name type="common">Paecilomyces lilacinus</name>
    <dbReference type="NCBI Taxonomy" id="33203"/>
    <lineage>
        <taxon>Eukaryota</taxon>
        <taxon>Fungi</taxon>
        <taxon>Dikarya</taxon>
        <taxon>Ascomycota</taxon>
        <taxon>Pezizomycotina</taxon>
        <taxon>Sordariomycetes</taxon>
        <taxon>Hypocreomycetidae</taxon>
        <taxon>Hypocreales</taxon>
        <taxon>Ophiocordycipitaceae</taxon>
        <taxon>Purpureocillium</taxon>
    </lineage>
</organism>
<dbReference type="AlphaFoldDB" id="A0A2U3ER89"/>
<dbReference type="Proteomes" id="UP000245956">
    <property type="component" value="Unassembled WGS sequence"/>
</dbReference>
<dbReference type="EMBL" id="LCWV01000001">
    <property type="protein sequence ID" value="PWI77013.1"/>
    <property type="molecule type" value="Genomic_DNA"/>
</dbReference>
<evidence type="ECO:0000313" key="2">
    <source>
        <dbReference type="Proteomes" id="UP000245956"/>
    </source>
</evidence>